<gene>
    <name evidence="2" type="ORF">CLAC_04000</name>
</gene>
<dbReference type="AlphaFoldDB" id="A0A0K2H3F4"/>
<name>A0A0K2H3F4_9CORY</name>
<evidence type="ECO:0000256" key="1">
    <source>
        <dbReference type="SAM" id="Phobius"/>
    </source>
</evidence>
<proteinExistence type="predicted"/>
<dbReference type="Proteomes" id="UP000058446">
    <property type="component" value="Chromosome"/>
</dbReference>
<keyword evidence="3" id="KW-1185">Reference proteome</keyword>
<organism evidence="2 3">
    <name type="scientific">Corynebacterium lactis RW2-5</name>
    <dbReference type="NCBI Taxonomy" id="1408189"/>
    <lineage>
        <taxon>Bacteria</taxon>
        <taxon>Bacillati</taxon>
        <taxon>Actinomycetota</taxon>
        <taxon>Actinomycetes</taxon>
        <taxon>Mycobacteriales</taxon>
        <taxon>Corynebacteriaceae</taxon>
        <taxon>Corynebacterium</taxon>
    </lineage>
</organism>
<dbReference type="RefSeq" id="WP_053411790.1">
    <property type="nucleotide sequence ID" value="NZ_CP006841.1"/>
</dbReference>
<keyword evidence="1" id="KW-0472">Membrane</keyword>
<feature type="transmembrane region" description="Helical" evidence="1">
    <location>
        <begin position="365"/>
        <end position="387"/>
    </location>
</feature>
<dbReference type="OrthoDB" id="9820831at2"/>
<dbReference type="PATRIC" id="fig|1408189.4.peg.799"/>
<feature type="transmembrane region" description="Helical" evidence="1">
    <location>
        <begin position="393"/>
        <end position="412"/>
    </location>
</feature>
<dbReference type="EMBL" id="CP006841">
    <property type="protein sequence ID" value="ALA68473.1"/>
    <property type="molecule type" value="Genomic_DNA"/>
</dbReference>
<reference evidence="2 3" key="1">
    <citation type="submission" date="2013-10" db="EMBL/GenBank/DDBJ databases">
        <title>Complete genome sequence of Corynebacterium lactis DSM 45799(T), isolated from raw cow milk.</title>
        <authorList>
            <person name="Ruckert C."/>
            <person name="Albersmeier A."/>
            <person name="Lipski A."/>
            <person name="Kalinowski J."/>
        </authorList>
    </citation>
    <scope>NUCLEOTIDE SEQUENCE [LARGE SCALE GENOMIC DNA]</scope>
    <source>
        <strain evidence="2 3">RW2-5</strain>
    </source>
</reference>
<dbReference type="KEGG" id="clw:CLAC_04000"/>
<keyword evidence="1" id="KW-0812">Transmembrane</keyword>
<sequence length="499" mass="55136">MAESFFQAARSGLSSRLAGESTNERLPVHWLKPVRSFVIYFLLAHVIFGLILMADVASLLARFFTLSDSAAEQIVRSEETGQQLFEQLNENNHGWSVLLISYSEMLGIFSIIAAIVVALTVSASAKIKDLDRELRGLDRDAEIERIVEDRSVDIDMLYGGLLTATMVSLVLTVLYGHGVITAADGSCSPAQGTCTFTGDYPWDVFARHWMLLISPKMLFFLFMAFFFLILALSASDSGRLRGQILRRIDLSRQLAKNERTLAMFGALHDGPDGTPGVLPRVPWGIRLASALCYVLLSWLSLYLIIVLFGTVQRLVGGDAFKEVVQSWFEPQLLVGISLLAIVSIISVLAVILAMGLTRLHLVNDVYYIIVTVIIAAVPVTFLVAVVSRYPVDLIGLILLYLAVLLVVTNLLWGYAIYSVRKAVDNAEAAAYVEKNDAVDGNGDSEVDREVTSARPRQGFTHGFAVFFSAFLRGTLVHRVRRVQFNYAEVTAELEQSEEN</sequence>
<protein>
    <submittedName>
        <fullName evidence="2">Uncharacterized protein</fullName>
    </submittedName>
</protein>
<feature type="transmembrane region" description="Helical" evidence="1">
    <location>
        <begin position="209"/>
        <end position="232"/>
    </location>
</feature>
<feature type="transmembrane region" description="Helical" evidence="1">
    <location>
        <begin position="37"/>
        <end position="61"/>
    </location>
</feature>
<feature type="transmembrane region" description="Helical" evidence="1">
    <location>
        <begin position="290"/>
        <end position="311"/>
    </location>
</feature>
<keyword evidence="1" id="KW-1133">Transmembrane helix</keyword>
<accession>A0A0K2H3F4</accession>
<evidence type="ECO:0000313" key="3">
    <source>
        <dbReference type="Proteomes" id="UP000058446"/>
    </source>
</evidence>
<feature type="transmembrane region" description="Helical" evidence="1">
    <location>
        <begin position="105"/>
        <end position="125"/>
    </location>
</feature>
<evidence type="ECO:0000313" key="2">
    <source>
        <dbReference type="EMBL" id="ALA68473.1"/>
    </source>
</evidence>
<dbReference type="STRING" id="1408189.CLAC_04000"/>
<feature type="transmembrane region" description="Helical" evidence="1">
    <location>
        <begin position="156"/>
        <end position="176"/>
    </location>
</feature>
<feature type="transmembrane region" description="Helical" evidence="1">
    <location>
        <begin position="331"/>
        <end position="353"/>
    </location>
</feature>